<dbReference type="GO" id="GO:0006313">
    <property type="term" value="P:DNA transposition"/>
    <property type="evidence" value="ECO:0007669"/>
    <property type="project" value="InterPro"/>
</dbReference>
<gene>
    <name evidence="2" type="ORF">COV08_03380</name>
</gene>
<organism evidence="2 3">
    <name type="scientific">Candidatus Vogelbacteria bacterium CG10_big_fil_rev_8_21_14_0_10_49_38</name>
    <dbReference type="NCBI Taxonomy" id="1975043"/>
    <lineage>
        <taxon>Bacteria</taxon>
        <taxon>Candidatus Vogeliibacteriota</taxon>
    </lineage>
</organism>
<reference evidence="2 3" key="1">
    <citation type="submission" date="2017-09" db="EMBL/GenBank/DDBJ databases">
        <title>Depth-based differentiation of microbial function through sediment-hosted aquifers and enrichment of novel symbionts in the deep terrestrial subsurface.</title>
        <authorList>
            <person name="Probst A.J."/>
            <person name="Ladd B."/>
            <person name="Jarett J.K."/>
            <person name="Geller-Mcgrath D.E."/>
            <person name="Sieber C.M."/>
            <person name="Emerson J.B."/>
            <person name="Anantharaman K."/>
            <person name="Thomas B.C."/>
            <person name="Malmstrom R."/>
            <person name="Stieglmeier M."/>
            <person name="Klingl A."/>
            <person name="Woyke T."/>
            <person name="Ryan C.M."/>
            <person name="Banfield J.F."/>
        </authorList>
    </citation>
    <scope>NUCLEOTIDE SEQUENCE [LARGE SCALE GENOMIC DNA]</scope>
    <source>
        <strain evidence="2">CG10_big_fil_rev_8_21_14_0_10_49_38</strain>
    </source>
</reference>
<proteinExistence type="predicted"/>
<evidence type="ECO:0000259" key="1">
    <source>
        <dbReference type="SMART" id="SM01321"/>
    </source>
</evidence>
<dbReference type="GO" id="GO:0004803">
    <property type="term" value="F:transposase activity"/>
    <property type="evidence" value="ECO:0007669"/>
    <property type="project" value="InterPro"/>
</dbReference>
<dbReference type="GO" id="GO:0003677">
    <property type="term" value="F:DNA binding"/>
    <property type="evidence" value="ECO:0007669"/>
    <property type="project" value="InterPro"/>
</dbReference>
<dbReference type="Gene3D" id="3.30.70.1290">
    <property type="entry name" value="Transposase IS200-like"/>
    <property type="match status" value="1"/>
</dbReference>
<dbReference type="SMART" id="SM01321">
    <property type="entry name" value="Y1_Tnp"/>
    <property type="match status" value="1"/>
</dbReference>
<dbReference type="SUPFAM" id="SSF143422">
    <property type="entry name" value="Transposase IS200-like"/>
    <property type="match status" value="1"/>
</dbReference>
<dbReference type="EMBL" id="PCYK01000029">
    <property type="protein sequence ID" value="PIR45783.1"/>
    <property type="molecule type" value="Genomic_DNA"/>
</dbReference>
<feature type="domain" description="Transposase IS200-like" evidence="1">
    <location>
        <begin position="9"/>
        <end position="156"/>
    </location>
</feature>
<dbReference type="Proteomes" id="UP000230431">
    <property type="component" value="Unassembled WGS sequence"/>
</dbReference>
<evidence type="ECO:0000313" key="2">
    <source>
        <dbReference type="EMBL" id="PIR45783.1"/>
    </source>
</evidence>
<dbReference type="Pfam" id="PF01797">
    <property type="entry name" value="Y1_Tnp"/>
    <property type="match status" value="1"/>
</dbReference>
<accession>A0A2H0RH01</accession>
<protein>
    <recommendedName>
        <fullName evidence="1">Transposase IS200-like domain-containing protein</fullName>
    </recommendedName>
</protein>
<name>A0A2H0RH01_9BACT</name>
<dbReference type="AlphaFoldDB" id="A0A2H0RH01"/>
<evidence type="ECO:0000313" key="3">
    <source>
        <dbReference type="Proteomes" id="UP000230431"/>
    </source>
</evidence>
<comment type="caution">
    <text evidence="2">The sequence shown here is derived from an EMBL/GenBank/DDBJ whole genome shotgun (WGS) entry which is preliminary data.</text>
</comment>
<dbReference type="InterPro" id="IPR036515">
    <property type="entry name" value="Transposase_17_sf"/>
</dbReference>
<dbReference type="InterPro" id="IPR002686">
    <property type="entry name" value="Transposase_17"/>
</dbReference>
<dbReference type="PANTHER" id="PTHR34322">
    <property type="entry name" value="TRANSPOSASE, Y1_TNP DOMAIN-CONTAINING"/>
    <property type="match status" value="1"/>
</dbReference>
<sequence>MPYRKTPFVAGEYFHLVNRGNLKCNIFKDDGDRARFLFYLLYFQSPSSLNNIGFHVKKFLQTGSFGVNNEETRAIIADRQVELNAFSLMANHFHLLAQSVVDNGISAYLQKVLNGYSKYFNARYKQSGHLFGGPFRSVHIKDNEQLLYASAYLHLNPREIGFAGKETEYRWSSFGDFIGNNRWGDLLKPEIIMEQMDGPNPGQVYKKWVETSGAKENYQTPGV</sequence>
<dbReference type="PANTHER" id="PTHR34322:SF2">
    <property type="entry name" value="TRANSPOSASE IS200-LIKE DOMAIN-CONTAINING PROTEIN"/>
    <property type="match status" value="1"/>
</dbReference>